<dbReference type="Gene3D" id="3.30.530.20">
    <property type="match status" value="1"/>
</dbReference>
<comment type="caution">
    <text evidence="1">The sequence shown here is derived from an EMBL/GenBank/DDBJ whole genome shotgun (WGS) entry which is preliminary data.</text>
</comment>
<dbReference type="OrthoDB" id="4436220at2759"/>
<dbReference type="EMBL" id="JAMQYH010000005">
    <property type="protein sequence ID" value="KAJ1685190.1"/>
    <property type="molecule type" value="Genomic_DNA"/>
</dbReference>
<accession>A0A9Q0C0J4</accession>
<evidence type="ECO:0000313" key="2">
    <source>
        <dbReference type="Proteomes" id="UP001151287"/>
    </source>
</evidence>
<organism evidence="1 2">
    <name type="scientific">Rhynchospora breviuscula</name>
    <dbReference type="NCBI Taxonomy" id="2022672"/>
    <lineage>
        <taxon>Eukaryota</taxon>
        <taxon>Viridiplantae</taxon>
        <taxon>Streptophyta</taxon>
        <taxon>Embryophyta</taxon>
        <taxon>Tracheophyta</taxon>
        <taxon>Spermatophyta</taxon>
        <taxon>Magnoliopsida</taxon>
        <taxon>Liliopsida</taxon>
        <taxon>Poales</taxon>
        <taxon>Cyperaceae</taxon>
        <taxon>Cyperoideae</taxon>
        <taxon>Rhynchosporeae</taxon>
        <taxon>Rhynchospora</taxon>
    </lineage>
</organism>
<reference evidence="1" key="1">
    <citation type="journal article" date="2022" name="Cell">
        <title>Repeat-based holocentromeres influence genome architecture and karyotype evolution.</title>
        <authorList>
            <person name="Hofstatter P.G."/>
            <person name="Thangavel G."/>
            <person name="Lux T."/>
            <person name="Neumann P."/>
            <person name="Vondrak T."/>
            <person name="Novak P."/>
            <person name="Zhang M."/>
            <person name="Costa L."/>
            <person name="Castellani M."/>
            <person name="Scott A."/>
            <person name="Toegelov H."/>
            <person name="Fuchs J."/>
            <person name="Mata-Sucre Y."/>
            <person name="Dias Y."/>
            <person name="Vanzela A.L.L."/>
            <person name="Huettel B."/>
            <person name="Almeida C.C.S."/>
            <person name="Simkova H."/>
            <person name="Souza G."/>
            <person name="Pedrosa-Harand A."/>
            <person name="Macas J."/>
            <person name="Mayer K.F.X."/>
            <person name="Houben A."/>
            <person name="Marques A."/>
        </authorList>
    </citation>
    <scope>NUCLEOTIDE SEQUENCE</scope>
    <source>
        <strain evidence="1">RhyBre1mFocal</strain>
    </source>
</reference>
<proteinExistence type="predicted"/>
<sequence length="177" mass="19605">MVWDMNRGGYPTGWKLIDEEGPNGEGRALAFDVECPGLLHQHGLGESQCTSALVKHINAPLDVVWSLVRRFDELQRQQSVMREGGLEVGGIREIEVASGLPPTSSVEQLKLLDDIEHIIGFRKLNPELLVYTNIAPGLHKQEAWNYSGVVVDVPDGNTEEETCCFVEHLIECNLVSS</sequence>
<dbReference type="InterPro" id="IPR023393">
    <property type="entry name" value="START-like_dom_sf"/>
</dbReference>
<dbReference type="SUPFAM" id="SSF55961">
    <property type="entry name" value="Bet v1-like"/>
    <property type="match status" value="1"/>
</dbReference>
<evidence type="ECO:0000313" key="1">
    <source>
        <dbReference type="EMBL" id="KAJ1685190.1"/>
    </source>
</evidence>
<keyword evidence="2" id="KW-1185">Reference proteome</keyword>
<name>A0A9Q0C0J4_9POAL</name>
<dbReference type="AlphaFoldDB" id="A0A9Q0C0J4"/>
<gene>
    <name evidence="1" type="ORF">LUZ63_016580</name>
</gene>
<protein>
    <submittedName>
        <fullName evidence="1">Uncharacterized protein</fullName>
    </submittedName>
</protein>
<dbReference type="Proteomes" id="UP001151287">
    <property type="component" value="Unassembled WGS sequence"/>
</dbReference>